<dbReference type="PROSITE" id="PS51194">
    <property type="entry name" value="HELICASE_CTER"/>
    <property type="match status" value="1"/>
</dbReference>
<evidence type="ECO:0000256" key="4">
    <source>
        <dbReference type="ARBA" id="ARBA00022801"/>
    </source>
</evidence>
<evidence type="ECO:0000256" key="8">
    <source>
        <dbReference type="SAM" id="MobiDB-lite"/>
    </source>
</evidence>
<dbReference type="PROSITE" id="PS51192">
    <property type="entry name" value="HELICASE_ATP_BIND_1"/>
    <property type="match status" value="1"/>
</dbReference>
<keyword evidence="5" id="KW-0862">Zinc</keyword>
<dbReference type="CDD" id="cd18008">
    <property type="entry name" value="DEXDc_SHPRH-like"/>
    <property type="match status" value="1"/>
</dbReference>
<dbReference type="PANTHER" id="PTHR45626">
    <property type="entry name" value="TRANSCRIPTION TERMINATION FACTOR 2-RELATED"/>
    <property type="match status" value="1"/>
</dbReference>
<feature type="domain" description="Helicase ATP-binding" evidence="10">
    <location>
        <begin position="324"/>
        <end position="509"/>
    </location>
</feature>
<comment type="caution">
    <text evidence="12">The sequence shown here is derived from an EMBL/GenBank/DDBJ whole genome shotgun (WGS) entry which is preliminary data.</text>
</comment>
<keyword evidence="6" id="KW-0067">ATP-binding</keyword>
<dbReference type="Proteomes" id="UP001446871">
    <property type="component" value="Unassembled WGS sequence"/>
</dbReference>
<dbReference type="InterPro" id="IPR027417">
    <property type="entry name" value="P-loop_NTPase"/>
</dbReference>
<dbReference type="PROSITE" id="PS50089">
    <property type="entry name" value="ZF_RING_2"/>
    <property type="match status" value="1"/>
</dbReference>
<keyword evidence="1" id="KW-0479">Metal-binding</keyword>
<feature type="domain" description="Helicase C-terminal" evidence="11">
    <location>
        <begin position="733"/>
        <end position="891"/>
    </location>
</feature>
<dbReference type="SUPFAM" id="SSF52540">
    <property type="entry name" value="P-loop containing nucleoside triphosphate hydrolases"/>
    <property type="match status" value="2"/>
</dbReference>
<keyword evidence="13" id="KW-1185">Reference proteome</keyword>
<keyword evidence="3 7" id="KW-0863">Zinc-finger</keyword>
<dbReference type="Gene3D" id="3.40.50.10810">
    <property type="entry name" value="Tandem AAA-ATPase domain"/>
    <property type="match status" value="1"/>
</dbReference>
<evidence type="ECO:0000259" key="9">
    <source>
        <dbReference type="PROSITE" id="PS50089"/>
    </source>
</evidence>
<accession>A0ABR1VP86</accession>
<evidence type="ECO:0000256" key="5">
    <source>
        <dbReference type="ARBA" id="ARBA00022833"/>
    </source>
</evidence>
<evidence type="ECO:0000256" key="1">
    <source>
        <dbReference type="ARBA" id="ARBA00022723"/>
    </source>
</evidence>
<dbReference type="InterPro" id="IPR001841">
    <property type="entry name" value="Znf_RING"/>
</dbReference>
<dbReference type="InterPro" id="IPR000330">
    <property type="entry name" value="SNF2_N"/>
</dbReference>
<sequence>MDFYADGTANVLPPLDPLSLKRAYPFDTHDYSYDESPQPMIPQSSEVPLNDQPANVAWILENICFGSIIEVKVQPHDINKLNEYTSGQLLPVQCFNVVQEGDFLTLDFWGVKFGRLNKGLCRGLHDLVAQNQVQIQAFIPRDDLITAMQCRNSRIPEPLPAEINIYGSKANAREIGATLSKSGIFLQRPQYGLEISEYYNPHILRMDGYPDPLPFEEPPGSQDSTKDSQETPERGTGESREPTRRNDTAVVDSILDSLSHHPMLQDIAAVPEIKTSLLDHQKEGIDFVYRRETEQIDSDLSLWKYNDKDADEPFYQHVLSGAKQPKRAEARGGIIADEMGLGKSLVIISTITGSLSRAREFVAAENQQRQSQPGRKPTSGATLIIVPSSLLIDNWVDEVRKHTYAGALSFHKHIGSARHRETHYLYDRPIIFTTYATVAAEFRRGDSTLAKINWFRIVLDEAHDIRNRSTKQFQAVASLSARHRWCLTGTPIQNSLDDLGALVSFLKVPILEKAPTFRKLITNPINSESRARFKNLQALLRTVCLRRTRQLLDLPEPRTEERRLPLSAAELCDYRNLLLQGRLQIDMAVSQRGKTNVKSAFLESLLKLRLFCNNGRTNAIMQCGPTGLPTDPTEALCYLEQHGENMCAYCSGVILFISESPGNDGGNFIAGCSHLLCHNCVPYHRGEKERCPTCAGQEGSVPHTTLPSSGMHIEPTVGDGSTDIGRTIPYPSKLLALLSDIGQNPREKSIVFSSWKKTLSLVSQLFTTYGIQHKTIDGSLPSGERIKVLKDFRSFSGANILLMTLGTGAVGLNLAVASRIYLLEPQWNPSIESQAIGRALRIGQTAQVVIIRYIIQDTIEENNVLFRQKRKLELAGGGFNRGKDTQSEKLQALRNVFAVDDSVAPE</sequence>
<dbReference type="PANTHER" id="PTHR45626:SF52">
    <property type="entry name" value="SINGLE-STRANDED DNA-DEPENDENT ATPASE (EUROFUNG)"/>
    <property type="match status" value="1"/>
</dbReference>
<gene>
    <name evidence="12" type="ORF">PG996_005052</name>
</gene>
<dbReference type="SMART" id="SM00487">
    <property type="entry name" value="DEXDc"/>
    <property type="match status" value="1"/>
</dbReference>
<evidence type="ECO:0000259" key="10">
    <source>
        <dbReference type="PROSITE" id="PS51192"/>
    </source>
</evidence>
<keyword evidence="4" id="KW-0378">Hydrolase</keyword>
<evidence type="ECO:0000256" key="7">
    <source>
        <dbReference type="PROSITE-ProRule" id="PRU00175"/>
    </source>
</evidence>
<feature type="region of interest" description="Disordered" evidence="8">
    <location>
        <begin position="209"/>
        <end position="247"/>
    </location>
</feature>
<name>A0ABR1VP86_9PEZI</name>
<dbReference type="InterPro" id="IPR050628">
    <property type="entry name" value="SNF2_RAD54_helicase_TF"/>
</dbReference>
<dbReference type="InterPro" id="IPR001650">
    <property type="entry name" value="Helicase_C-like"/>
</dbReference>
<reference evidence="12 13" key="1">
    <citation type="submission" date="2023-01" db="EMBL/GenBank/DDBJ databases">
        <title>Analysis of 21 Apiospora genomes using comparative genomics revels a genus with tremendous synthesis potential of carbohydrate active enzymes and secondary metabolites.</title>
        <authorList>
            <person name="Sorensen T."/>
        </authorList>
    </citation>
    <scope>NUCLEOTIDE SEQUENCE [LARGE SCALE GENOMIC DNA]</scope>
    <source>
        <strain evidence="12 13">CBS 83171</strain>
    </source>
</reference>
<keyword evidence="2" id="KW-0547">Nucleotide-binding</keyword>
<dbReference type="InterPro" id="IPR017907">
    <property type="entry name" value="Znf_RING_CS"/>
</dbReference>
<organism evidence="12 13">
    <name type="scientific">Apiospora saccharicola</name>
    <dbReference type="NCBI Taxonomy" id="335842"/>
    <lineage>
        <taxon>Eukaryota</taxon>
        <taxon>Fungi</taxon>
        <taxon>Dikarya</taxon>
        <taxon>Ascomycota</taxon>
        <taxon>Pezizomycotina</taxon>
        <taxon>Sordariomycetes</taxon>
        <taxon>Xylariomycetidae</taxon>
        <taxon>Amphisphaeriales</taxon>
        <taxon>Apiosporaceae</taxon>
        <taxon>Apiospora</taxon>
    </lineage>
</organism>
<evidence type="ECO:0000256" key="6">
    <source>
        <dbReference type="ARBA" id="ARBA00022840"/>
    </source>
</evidence>
<dbReference type="SMART" id="SM00490">
    <property type="entry name" value="HELICc"/>
    <property type="match status" value="1"/>
</dbReference>
<feature type="domain" description="RING-type" evidence="9">
    <location>
        <begin position="647"/>
        <end position="694"/>
    </location>
</feature>
<dbReference type="PROSITE" id="PS00518">
    <property type="entry name" value="ZF_RING_1"/>
    <property type="match status" value="1"/>
</dbReference>
<evidence type="ECO:0000313" key="13">
    <source>
        <dbReference type="Proteomes" id="UP001446871"/>
    </source>
</evidence>
<protein>
    <submittedName>
        <fullName evidence="12">Uncharacterized protein</fullName>
    </submittedName>
</protein>
<evidence type="ECO:0000256" key="3">
    <source>
        <dbReference type="ARBA" id="ARBA00022771"/>
    </source>
</evidence>
<dbReference type="EMBL" id="JAQQWM010000003">
    <property type="protein sequence ID" value="KAK8071704.1"/>
    <property type="molecule type" value="Genomic_DNA"/>
</dbReference>
<feature type="compositionally biased region" description="Basic and acidic residues" evidence="8">
    <location>
        <begin position="224"/>
        <end position="247"/>
    </location>
</feature>
<proteinExistence type="predicted"/>
<dbReference type="InterPro" id="IPR038718">
    <property type="entry name" value="SNF2-like_sf"/>
</dbReference>
<dbReference type="Gene3D" id="3.40.50.300">
    <property type="entry name" value="P-loop containing nucleotide triphosphate hydrolases"/>
    <property type="match status" value="1"/>
</dbReference>
<dbReference type="InterPro" id="IPR014001">
    <property type="entry name" value="Helicase_ATP-bd"/>
</dbReference>
<dbReference type="CDD" id="cd18793">
    <property type="entry name" value="SF2_C_SNF"/>
    <property type="match status" value="1"/>
</dbReference>
<evidence type="ECO:0000256" key="2">
    <source>
        <dbReference type="ARBA" id="ARBA00022741"/>
    </source>
</evidence>
<dbReference type="InterPro" id="IPR049730">
    <property type="entry name" value="SNF2/RAD54-like_C"/>
</dbReference>
<dbReference type="Pfam" id="PF00271">
    <property type="entry name" value="Helicase_C"/>
    <property type="match status" value="1"/>
</dbReference>
<evidence type="ECO:0000313" key="12">
    <source>
        <dbReference type="EMBL" id="KAK8071704.1"/>
    </source>
</evidence>
<evidence type="ECO:0000259" key="11">
    <source>
        <dbReference type="PROSITE" id="PS51194"/>
    </source>
</evidence>
<dbReference type="Pfam" id="PF00176">
    <property type="entry name" value="SNF2-rel_dom"/>
    <property type="match status" value="1"/>
</dbReference>